<keyword evidence="4" id="KW-1185">Reference proteome</keyword>
<gene>
    <name evidence="1" type="primary">ubiJ</name>
    <name evidence="3" type="ORF">EV696_10552</name>
</gene>
<proteinExistence type="inferred from homology"/>
<dbReference type="RefSeq" id="WP_133589378.1">
    <property type="nucleotide sequence ID" value="NZ_CP037953.1"/>
</dbReference>
<evidence type="ECO:0000256" key="1">
    <source>
        <dbReference type="HAMAP-Rule" id="MF_02215"/>
    </source>
</evidence>
<dbReference type="OrthoDB" id="9796077at2"/>
<evidence type="ECO:0000313" key="3">
    <source>
        <dbReference type="EMBL" id="TDQ49078.1"/>
    </source>
</evidence>
<comment type="caution">
    <text evidence="3">The sequence shown here is derived from an EMBL/GenBank/DDBJ whole genome shotgun (WGS) entry which is preliminary data.</text>
</comment>
<name>A0A4R6UPD7_9GAMM</name>
<comment type="function">
    <text evidence="1">Required for ubiquinone (coenzyme Q) biosynthesis. Binds hydrophobic ubiquinone biosynthetic intermediates via its SCP2 domain and is essential for the stability of the Ubi complex. May constitute a docking platform where Ubi enzymes assemble and access their SCP2-bound polyprenyl substrates.</text>
</comment>
<keyword evidence="1" id="KW-0831">Ubiquinone biosynthesis</keyword>
<dbReference type="Pfam" id="PF02036">
    <property type="entry name" value="SCP2"/>
    <property type="match status" value="1"/>
</dbReference>
<dbReference type="GO" id="GO:0005737">
    <property type="term" value="C:cytoplasm"/>
    <property type="evidence" value="ECO:0007669"/>
    <property type="project" value="UniProtKB-SubCell"/>
</dbReference>
<dbReference type="AlphaFoldDB" id="A0A4R6UPD7"/>
<dbReference type="PANTHER" id="PTHR38693:SF1">
    <property type="entry name" value="UBIQUINONE BIOSYNTHESIS ACCESSORY FACTOR UBIJ"/>
    <property type="match status" value="1"/>
</dbReference>
<dbReference type="EMBL" id="SNYM01000005">
    <property type="protein sequence ID" value="TDQ49078.1"/>
    <property type="molecule type" value="Genomic_DNA"/>
</dbReference>
<dbReference type="GO" id="GO:0006744">
    <property type="term" value="P:ubiquinone biosynthetic process"/>
    <property type="evidence" value="ECO:0007669"/>
    <property type="project" value="UniProtKB-UniRule"/>
</dbReference>
<dbReference type="SUPFAM" id="SSF55718">
    <property type="entry name" value="SCP-like"/>
    <property type="match status" value="1"/>
</dbReference>
<keyword evidence="3" id="KW-0830">Ubiquinone</keyword>
<dbReference type="InterPro" id="IPR003033">
    <property type="entry name" value="SCP2_sterol-bd_dom"/>
</dbReference>
<comment type="pathway">
    <text evidence="1">Cofactor biosynthesis; ubiquinone biosynthesis.</text>
</comment>
<organism evidence="3 4">
    <name type="scientific">Permianibacter aggregans</name>
    <dbReference type="NCBI Taxonomy" id="1510150"/>
    <lineage>
        <taxon>Bacteria</taxon>
        <taxon>Pseudomonadati</taxon>
        <taxon>Pseudomonadota</taxon>
        <taxon>Gammaproteobacteria</taxon>
        <taxon>Pseudomonadales</taxon>
        <taxon>Pseudomonadaceae</taxon>
        <taxon>Permianibacter</taxon>
    </lineage>
</organism>
<evidence type="ECO:0000259" key="2">
    <source>
        <dbReference type="Pfam" id="PF02036"/>
    </source>
</evidence>
<protein>
    <recommendedName>
        <fullName evidence="1">Ubiquinone biosynthesis accessory factor UbiJ</fullName>
    </recommendedName>
</protein>
<dbReference type="InterPro" id="IPR036527">
    <property type="entry name" value="SCP2_sterol-bd_dom_sf"/>
</dbReference>
<evidence type="ECO:0000313" key="4">
    <source>
        <dbReference type="Proteomes" id="UP000295375"/>
    </source>
</evidence>
<feature type="domain" description="SCP2" evidence="2">
    <location>
        <begin position="15"/>
        <end position="106"/>
    </location>
</feature>
<dbReference type="Proteomes" id="UP000295375">
    <property type="component" value="Unassembled WGS sequence"/>
</dbReference>
<accession>A0A4R6UPD7</accession>
<dbReference type="InterPro" id="IPR038989">
    <property type="entry name" value="UbiJ"/>
</dbReference>
<keyword evidence="1" id="KW-0963">Cytoplasm</keyword>
<comment type="subcellular location">
    <subcellularLocation>
        <location evidence="1">Cytoplasm</location>
    </subcellularLocation>
</comment>
<sequence length="195" mass="21326">MLPVLLLAMLEAPVNRLIALDPLAPPKLKALEGKPLAVELTGLQWRLLLSVDAGCLRFASEGQAAVTLSGRLVDFAQVASQGGDMAAGTLQVTGDVGAAQRWQRFFTELQPDFDEQLAQWIGDLPAHQLGQLFRQIGEALRQLLLQSQSASVEFLQEEGRWLVARAEMQQFLDEVDALRARADTLLNQARKQGVG</sequence>
<dbReference type="PANTHER" id="PTHR38693">
    <property type="entry name" value="UBIQUINONE BIOSYNTHESIS PROTEIN UBIJ"/>
    <property type="match status" value="1"/>
</dbReference>
<dbReference type="UniPathway" id="UPA00232"/>
<reference evidence="3 4" key="1">
    <citation type="submission" date="2019-03" db="EMBL/GenBank/DDBJ databases">
        <title>Genomic Encyclopedia of Type Strains, Phase IV (KMG-IV): sequencing the most valuable type-strain genomes for metagenomic binning, comparative biology and taxonomic classification.</title>
        <authorList>
            <person name="Goeker M."/>
        </authorList>
    </citation>
    <scope>NUCLEOTIDE SEQUENCE [LARGE SCALE GENOMIC DNA]</scope>
    <source>
        <strain evidence="3 4">DSM 103792</strain>
    </source>
</reference>
<comment type="similarity">
    <text evidence="1">Belongs to the UbiJ family.</text>
</comment>
<dbReference type="HAMAP" id="MF_02215">
    <property type="entry name" value="UbiJ"/>
    <property type="match status" value="1"/>
</dbReference>